<dbReference type="Proteomes" id="UP001196413">
    <property type="component" value="Unassembled WGS sequence"/>
</dbReference>
<reference evidence="2" key="1">
    <citation type="submission" date="2021-06" db="EMBL/GenBank/DDBJ databases">
        <title>Parelaphostrongylus tenuis whole genome reference sequence.</title>
        <authorList>
            <person name="Garwood T.J."/>
            <person name="Larsen P.A."/>
            <person name="Fountain-Jones N.M."/>
            <person name="Garbe J.R."/>
            <person name="Macchietto M.G."/>
            <person name="Kania S.A."/>
            <person name="Gerhold R.W."/>
            <person name="Richards J.E."/>
            <person name="Wolf T.M."/>
        </authorList>
    </citation>
    <scope>NUCLEOTIDE SEQUENCE</scope>
    <source>
        <strain evidence="2">MNPRO001-30</strain>
        <tissue evidence="2">Meninges</tissue>
    </source>
</reference>
<accession>A0AAD5R1E7</accession>
<comment type="caution">
    <text evidence="2">The sequence shown here is derived from an EMBL/GenBank/DDBJ whole genome shotgun (WGS) entry which is preliminary data.</text>
</comment>
<dbReference type="AlphaFoldDB" id="A0AAD5R1E7"/>
<proteinExistence type="predicted"/>
<gene>
    <name evidence="2" type="ORF">KIN20_028314</name>
</gene>
<keyword evidence="3" id="KW-1185">Reference proteome</keyword>
<evidence type="ECO:0000256" key="1">
    <source>
        <dbReference type="SAM" id="MobiDB-lite"/>
    </source>
</evidence>
<evidence type="ECO:0000313" key="3">
    <source>
        <dbReference type="Proteomes" id="UP001196413"/>
    </source>
</evidence>
<dbReference type="EMBL" id="JAHQIW010005886">
    <property type="protein sequence ID" value="KAJ1367409.1"/>
    <property type="molecule type" value="Genomic_DNA"/>
</dbReference>
<evidence type="ECO:0000313" key="2">
    <source>
        <dbReference type="EMBL" id="KAJ1367409.1"/>
    </source>
</evidence>
<sequence length="50" mass="5927">MPRSNREATRPNNPLTPRQTRRHLIFFIHKVITKRRLGRVVLNNLPLKVA</sequence>
<organism evidence="2 3">
    <name type="scientific">Parelaphostrongylus tenuis</name>
    <name type="common">Meningeal worm</name>
    <dbReference type="NCBI Taxonomy" id="148309"/>
    <lineage>
        <taxon>Eukaryota</taxon>
        <taxon>Metazoa</taxon>
        <taxon>Ecdysozoa</taxon>
        <taxon>Nematoda</taxon>
        <taxon>Chromadorea</taxon>
        <taxon>Rhabditida</taxon>
        <taxon>Rhabditina</taxon>
        <taxon>Rhabditomorpha</taxon>
        <taxon>Strongyloidea</taxon>
        <taxon>Metastrongylidae</taxon>
        <taxon>Parelaphostrongylus</taxon>
    </lineage>
</organism>
<feature type="region of interest" description="Disordered" evidence="1">
    <location>
        <begin position="1"/>
        <end position="20"/>
    </location>
</feature>
<protein>
    <submittedName>
        <fullName evidence="2">Uncharacterized protein</fullName>
    </submittedName>
</protein>
<name>A0AAD5R1E7_PARTN</name>